<gene>
    <name evidence="2" type="ORF">GA0074694_2143</name>
</gene>
<dbReference type="Proteomes" id="UP000198906">
    <property type="component" value="Unassembled WGS sequence"/>
</dbReference>
<dbReference type="AlphaFoldDB" id="A0A1C6RKX5"/>
<name>A0A1C6RKX5_9ACTN</name>
<dbReference type="RefSeq" id="WP_091456193.1">
    <property type="nucleotide sequence ID" value="NZ_FMHU01000001.1"/>
</dbReference>
<dbReference type="EMBL" id="FMHU01000001">
    <property type="protein sequence ID" value="SCL17827.1"/>
    <property type="molecule type" value="Genomic_DNA"/>
</dbReference>
<feature type="compositionally biased region" description="Pro residues" evidence="1">
    <location>
        <begin position="208"/>
        <end position="219"/>
    </location>
</feature>
<sequence>MNADLGPWKWVDLGFTVTFSLDLVPEDVLAGYGADPARAELLTRQEAWDKYPPNHGGTQLRTGTLNGWGFCFEEIGYQGIRPEVLTMLSARTEVFSFFKMSGKSTLQYFRNGLRIESFEPGFAYSVRGQQPHALWTRTEQLARNKSLPPNRAALEAIEERIGARLGQDLLEGVLLTAYLTDPRPSAPIPTPQRNPPGRFLGSFDPTTLDPPRPPGAGEP</sequence>
<evidence type="ECO:0000313" key="3">
    <source>
        <dbReference type="Proteomes" id="UP000198906"/>
    </source>
</evidence>
<protein>
    <submittedName>
        <fullName evidence="2">Uncharacterized protein</fullName>
    </submittedName>
</protein>
<organism evidence="2 3">
    <name type="scientific">Micromonospora inyonensis</name>
    <dbReference type="NCBI Taxonomy" id="47866"/>
    <lineage>
        <taxon>Bacteria</taxon>
        <taxon>Bacillati</taxon>
        <taxon>Actinomycetota</taxon>
        <taxon>Actinomycetes</taxon>
        <taxon>Micromonosporales</taxon>
        <taxon>Micromonosporaceae</taxon>
        <taxon>Micromonospora</taxon>
    </lineage>
</organism>
<dbReference type="Pfam" id="PF20062">
    <property type="entry name" value="DUF6461"/>
    <property type="match status" value="1"/>
</dbReference>
<accession>A0A1C6RKX5</accession>
<evidence type="ECO:0000313" key="2">
    <source>
        <dbReference type="EMBL" id="SCL17827.1"/>
    </source>
</evidence>
<reference evidence="3" key="1">
    <citation type="submission" date="2016-06" db="EMBL/GenBank/DDBJ databases">
        <authorList>
            <person name="Varghese N."/>
        </authorList>
    </citation>
    <scope>NUCLEOTIDE SEQUENCE [LARGE SCALE GENOMIC DNA]</scope>
    <source>
        <strain evidence="3">DSM 46123</strain>
    </source>
</reference>
<feature type="region of interest" description="Disordered" evidence="1">
    <location>
        <begin position="181"/>
        <end position="219"/>
    </location>
</feature>
<dbReference type="InterPro" id="IPR045592">
    <property type="entry name" value="DUF6461"/>
</dbReference>
<feature type="compositionally biased region" description="Pro residues" evidence="1">
    <location>
        <begin position="184"/>
        <end position="194"/>
    </location>
</feature>
<evidence type="ECO:0000256" key="1">
    <source>
        <dbReference type="SAM" id="MobiDB-lite"/>
    </source>
</evidence>
<keyword evidence="3" id="KW-1185">Reference proteome</keyword>
<proteinExistence type="predicted"/>